<evidence type="ECO:0008006" key="5">
    <source>
        <dbReference type="Google" id="ProtNLM"/>
    </source>
</evidence>
<proteinExistence type="predicted"/>
<dbReference type="InterPro" id="IPR004345">
    <property type="entry name" value="TB2_DP1_HVA22"/>
</dbReference>
<evidence type="ECO:0000256" key="2">
    <source>
        <dbReference type="SAM" id="Phobius"/>
    </source>
</evidence>
<feature type="transmembrane region" description="Helical" evidence="2">
    <location>
        <begin position="38"/>
        <end position="58"/>
    </location>
</feature>
<name>A0AAV2H3G8_LYMST</name>
<feature type="compositionally biased region" description="Polar residues" evidence="1">
    <location>
        <begin position="252"/>
        <end position="262"/>
    </location>
</feature>
<feature type="region of interest" description="Disordered" evidence="1">
    <location>
        <begin position="186"/>
        <end position="226"/>
    </location>
</feature>
<dbReference type="GO" id="GO:0008017">
    <property type="term" value="F:microtubule binding"/>
    <property type="evidence" value="ECO:0007669"/>
    <property type="project" value="TreeGrafter"/>
</dbReference>
<organism evidence="3 4">
    <name type="scientific">Lymnaea stagnalis</name>
    <name type="common">Great pond snail</name>
    <name type="synonym">Helix stagnalis</name>
    <dbReference type="NCBI Taxonomy" id="6523"/>
    <lineage>
        <taxon>Eukaryota</taxon>
        <taxon>Metazoa</taxon>
        <taxon>Spiralia</taxon>
        <taxon>Lophotrochozoa</taxon>
        <taxon>Mollusca</taxon>
        <taxon>Gastropoda</taxon>
        <taxon>Heterobranchia</taxon>
        <taxon>Euthyneura</taxon>
        <taxon>Panpulmonata</taxon>
        <taxon>Hygrophila</taxon>
        <taxon>Lymnaeoidea</taxon>
        <taxon>Lymnaeidae</taxon>
        <taxon>Lymnaea</taxon>
    </lineage>
</organism>
<keyword evidence="2" id="KW-0812">Transmembrane</keyword>
<dbReference type="AlphaFoldDB" id="A0AAV2H3G8"/>
<feature type="compositionally biased region" description="Low complexity" evidence="1">
    <location>
        <begin position="197"/>
        <end position="209"/>
    </location>
</feature>
<comment type="caution">
    <text evidence="3">The sequence shown here is derived from an EMBL/GenBank/DDBJ whole genome shotgun (WGS) entry which is preliminary data.</text>
</comment>
<dbReference type="GO" id="GO:0005789">
    <property type="term" value="C:endoplasmic reticulum membrane"/>
    <property type="evidence" value="ECO:0007669"/>
    <property type="project" value="TreeGrafter"/>
</dbReference>
<evidence type="ECO:0000313" key="4">
    <source>
        <dbReference type="Proteomes" id="UP001497497"/>
    </source>
</evidence>
<dbReference type="PANTHER" id="PTHR12300">
    <property type="entry name" value="HVA22-LIKE PROTEINS"/>
    <property type="match status" value="1"/>
</dbReference>
<feature type="compositionally biased region" description="Low complexity" evidence="1">
    <location>
        <begin position="788"/>
        <end position="806"/>
    </location>
</feature>
<feature type="compositionally biased region" description="Basic and acidic residues" evidence="1">
    <location>
        <begin position="544"/>
        <end position="564"/>
    </location>
</feature>
<keyword evidence="2" id="KW-0472">Membrane</keyword>
<feature type="compositionally biased region" description="Low complexity" evidence="1">
    <location>
        <begin position="732"/>
        <end position="746"/>
    </location>
</feature>
<accession>A0AAV2H3G8</accession>
<dbReference type="PANTHER" id="PTHR12300:SF117">
    <property type="entry name" value="LP05237P-RELATED"/>
    <property type="match status" value="1"/>
</dbReference>
<dbReference type="EMBL" id="CAXITT010000008">
    <property type="protein sequence ID" value="CAL1526754.1"/>
    <property type="molecule type" value="Genomic_DNA"/>
</dbReference>
<sequence length="826" mass="92446">MVSAILSRLVILVFGTLYPAYASYKAVRTKNVKEYVKWMMYWIVFALFCSVETFSDVFLSWLPFYYELKIVFVLWMLSPMTQGSSFLFKKFVHPQLARREKDIDEMIEQASKQGYSTLLTLGTKGLQAVMKTAIMGQSKLVDHLRRSYSTSDLSNDGQNLITRHEALDNQEEDGDDELDNRLLEDNAELERRSRNPLGKSKSSTLSLSSVKEEEGEDGEHVITETFALPSTARRHYSMKEESISPAYRKLRSQSLPPSTLVTKPSLGPKVNPKLISVKSQEMNVKDKSQTVEVSNTANIKHKLLSRSLSQDSGLKPHFSPTQSQMSLKNKNKLLGRSQSEERATSLRSDILSLSPYGATVEAKRFHLSTALPEGEEIKKPAAVAQVKHEPYISLEIKVPESDSKTQMMMEKNNFERSSDHMAVAVKEIEEPIAIWRSLPRFLSDLPVIEEFTPLESSPISQSSEKESKSPVSSVLSQVIEVDVGESKVNIFNTANEGSEQDDLIYIDAVESHLASEPKPASLDPHSDLLIKGDESKPSRIWKTNVDEKDDSDKTNKSEDIRHQSFELSDIEPRSSSLEVFDDDFDSCSEWSDGGNWETLSELSSLDSPGYQKSDSTSEGILNFDNAKGTYGPWSAPNSPATCIRESKHCTDESHSRSTPIISSSTKNQYRDEFTQIMARLRREVAPTSFAARDYYLPSSSNLSVSEISSPIHVVNRGDESKFDPFKIWQPQYGAGSSSQAASKSPSTTQPGTRGSRRDRSYVRATSMDTGGGEAMYFTGTGHKVHPFSPSTLSRPRSRSLSSDTSDVVFRSYSPKIQLSNFHQNKE</sequence>
<protein>
    <recommendedName>
        <fullName evidence="5">Receptor expression-enhancing protein</fullName>
    </recommendedName>
</protein>
<reference evidence="3 4" key="1">
    <citation type="submission" date="2024-04" db="EMBL/GenBank/DDBJ databases">
        <authorList>
            <consortium name="Genoscope - CEA"/>
            <person name="William W."/>
        </authorList>
    </citation>
    <scope>NUCLEOTIDE SEQUENCE [LARGE SCALE GENOMIC DNA]</scope>
</reference>
<feature type="compositionally biased region" description="Polar residues" evidence="1">
    <location>
        <begin position="319"/>
        <end position="328"/>
    </location>
</feature>
<dbReference type="Pfam" id="PF03134">
    <property type="entry name" value="TB2_DP1_HVA22"/>
    <property type="match status" value="1"/>
</dbReference>
<feature type="region of interest" description="Disordered" evidence="1">
    <location>
        <begin position="732"/>
        <end position="806"/>
    </location>
</feature>
<dbReference type="GO" id="GO:0071786">
    <property type="term" value="P:endoplasmic reticulum tubular network organization"/>
    <property type="evidence" value="ECO:0007669"/>
    <property type="project" value="TreeGrafter"/>
</dbReference>
<dbReference type="GO" id="GO:0005881">
    <property type="term" value="C:cytoplasmic microtubule"/>
    <property type="evidence" value="ECO:0007669"/>
    <property type="project" value="TreeGrafter"/>
</dbReference>
<evidence type="ECO:0000313" key="3">
    <source>
        <dbReference type="EMBL" id="CAL1526754.1"/>
    </source>
</evidence>
<feature type="region of interest" description="Disordered" evidence="1">
    <location>
        <begin position="540"/>
        <end position="566"/>
    </location>
</feature>
<gene>
    <name evidence="3" type="ORF">GSLYS_00000931001</name>
</gene>
<dbReference type="GO" id="GO:0071782">
    <property type="term" value="C:endoplasmic reticulum tubular network"/>
    <property type="evidence" value="ECO:0007669"/>
    <property type="project" value="TreeGrafter"/>
</dbReference>
<keyword evidence="4" id="KW-1185">Reference proteome</keyword>
<feature type="region of interest" description="Disordered" evidence="1">
    <location>
        <begin position="308"/>
        <end position="341"/>
    </location>
</feature>
<keyword evidence="2" id="KW-1133">Transmembrane helix</keyword>
<feature type="region of interest" description="Disordered" evidence="1">
    <location>
        <begin position="245"/>
        <end position="267"/>
    </location>
</feature>
<dbReference type="Proteomes" id="UP001497497">
    <property type="component" value="Unassembled WGS sequence"/>
</dbReference>
<evidence type="ECO:0000256" key="1">
    <source>
        <dbReference type="SAM" id="MobiDB-lite"/>
    </source>
</evidence>